<dbReference type="AlphaFoldDB" id="X1DJ51"/>
<dbReference type="NCBIfam" id="NF041770">
    <property type="entry name" value="CFI_box_CTERM"/>
    <property type="match status" value="1"/>
</dbReference>
<dbReference type="Pfam" id="PF18998">
    <property type="entry name" value="Flg_new_2"/>
    <property type="match status" value="1"/>
</dbReference>
<organism evidence="2">
    <name type="scientific">marine sediment metagenome</name>
    <dbReference type="NCBI Taxonomy" id="412755"/>
    <lineage>
        <taxon>unclassified sequences</taxon>
        <taxon>metagenomes</taxon>
        <taxon>ecological metagenomes</taxon>
    </lineage>
</organism>
<accession>X1DJ51</accession>
<feature type="non-terminal residue" evidence="2">
    <location>
        <position position="1"/>
    </location>
</feature>
<evidence type="ECO:0000313" key="2">
    <source>
        <dbReference type="EMBL" id="GAH05024.1"/>
    </source>
</evidence>
<gene>
    <name evidence="2" type="ORF">S01H4_38280</name>
</gene>
<proteinExistence type="predicted"/>
<sequence length="239" mass="26152">EVVDLLAEAEEGYRFGEWTGDVGTIADVYAASTTITMNGDYSVTANFVAVYPTVTTKAAINITANSSTLNMDHTVGEFSPVQVRFAYKKSEGLFWSYTDWVSKSGNGTYAESVTELSSNTEYDFTVQLKYNDTEIEVEGTTLQFTTYTPSTPSPSGGCFIATAAYGTPTAEQIDVLREFRDVVLLESTAGSQFVALYYQLSPPVADFISGSSFLRTLVRELLVDPIVWVVEATGDIWQN</sequence>
<dbReference type="InterPro" id="IPR044060">
    <property type="entry name" value="Bacterial_rp_domain"/>
</dbReference>
<comment type="caution">
    <text evidence="2">The sequence shown here is derived from an EMBL/GenBank/DDBJ whole genome shotgun (WGS) entry which is preliminary data.</text>
</comment>
<dbReference type="EMBL" id="BART01020635">
    <property type="protein sequence ID" value="GAH05024.1"/>
    <property type="molecule type" value="Genomic_DNA"/>
</dbReference>
<protein>
    <recommendedName>
        <fullName evidence="1">Bacterial repeat domain-containing protein</fullName>
    </recommendedName>
</protein>
<dbReference type="InterPro" id="IPR049886">
    <property type="entry name" value="CFI_box_CTERM_dom"/>
</dbReference>
<evidence type="ECO:0000259" key="1">
    <source>
        <dbReference type="Pfam" id="PF18998"/>
    </source>
</evidence>
<feature type="domain" description="Bacterial repeat" evidence="1">
    <location>
        <begin position="3"/>
        <end position="49"/>
    </location>
</feature>
<reference evidence="2" key="1">
    <citation type="journal article" date="2014" name="Front. Microbiol.">
        <title>High frequency of phylogenetically diverse reductive dehalogenase-homologous genes in deep subseafloor sedimentary metagenomes.</title>
        <authorList>
            <person name="Kawai M."/>
            <person name="Futagami T."/>
            <person name="Toyoda A."/>
            <person name="Takaki Y."/>
            <person name="Nishi S."/>
            <person name="Hori S."/>
            <person name="Arai W."/>
            <person name="Tsubouchi T."/>
            <person name="Morono Y."/>
            <person name="Uchiyama I."/>
            <person name="Ito T."/>
            <person name="Fujiyama A."/>
            <person name="Inagaki F."/>
            <person name="Takami H."/>
        </authorList>
    </citation>
    <scope>NUCLEOTIDE SEQUENCE</scope>
    <source>
        <strain evidence="2">Expedition CK06-06</strain>
    </source>
</reference>
<name>X1DJ51_9ZZZZ</name>